<evidence type="ECO:0000313" key="8">
    <source>
        <dbReference type="EMBL" id="CAI5447864.1"/>
    </source>
</evidence>
<comment type="similarity">
    <text evidence="2">Belongs to the nematode receptor-like protein srd family.</text>
</comment>
<evidence type="ECO:0000256" key="3">
    <source>
        <dbReference type="ARBA" id="ARBA00022692"/>
    </source>
</evidence>
<feature type="compositionally biased region" description="Polar residues" evidence="6">
    <location>
        <begin position="312"/>
        <end position="330"/>
    </location>
</feature>
<proteinExistence type="inferred from homology"/>
<evidence type="ECO:0000256" key="5">
    <source>
        <dbReference type="ARBA" id="ARBA00023136"/>
    </source>
</evidence>
<keyword evidence="3 7" id="KW-0812">Transmembrane</keyword>
<dbReference type="Proteomes" id="UP001152747">
    <property type="component" value="Unassembled WGS sequence"/>
</dbReference>
<feature type="transmembrane region" description="Helical" evidence="7">
    <location>
        <begin position="6"/>
        <end position="29"/>
    </location>
</feature>
<reference evidence="8" key="1">
    <citation type="submission" date="2022-11" db="EMBL/GenBank/DDBJ databases">
        <authorList>
            <person name="Kikuchi T."/>
        </authorList>
    </citation>
    <scope>NUCLEOTIDE SEQUENCE</scope>
    <source>
        <strain evidence="8">PS1010</strain>
    </source>
</reference>
<dbReference type="EMBL" id="CANHGI010000004">
    <property type="protein sequence ID" value="CAI5447864.1"/>
    <property type="molecule type" value="Genomic_DNA"/>
</dbReference>
<evidence type="ECO:0000256" key="6">
    <source>
        <dbReference type="SAM" id="MobiDB-lite"/>
    </source>
</evidence>
<evidence type="ECO:0000256" key="7">
    <source>
        <dbReference type="SAM" id="Phobius"/>
    </source>
</evidence>
<feature type="transmembrane region" description="Helical" evidence="7">
    <location>
        <begin position="41"/>
        <end position="62"/>
    </location>
</feature>
<feature type="transmembrane region" description="Helical" evidence="7">
    <location>
        <begin position="187"/>
        <end position="207"/>
    </location>
</feature>
<dbReference type="SUPFAM" id="SSF81321">
    <property type="entry name" value="Family A G protein-coupled receptor-like"/>
    <property type="match status" value="1"/>
</dbReference>
<evidence type="ECO:0000256" key="2">
    <source>
        <dbReference type="ARBA" id="ARBA00009166"/>
    </source>
</evidence>
<evidence type="ECO:0008006" key="10">
    <source>
        <dbReference type="Google" id="ProtNLM"/>
    </source>
</evidence>
<dbReference type="Gene3D" id="1.20.1070.10">
    <property type="entry name" value="Rhodopsin 7-helix transmembrane proteins"/>
    <property type="match status" value="1"/>
</dbReference>
<evidence type="ECO:0000256" key="4">
    <source>
        <dbReference type="ARBA" id="ARBA00022989"/>
    </source>
</evidence>
<dbReference type="Pfam" id="PF10317">
    <property type="entry name" value="7TM_GPCR_Srd"/>
    <property type="match status" value="1"/>
</dbReference>
<evidence type="ECO:0000313" key="9">
    <source>
        <dbReference type="Proteomes" id="UP001152747"/>
    </source>
</evidence>
<feature type="transmembrane region" description="Helical" evidence="7">
    <location>
        <begin position="95"/>
        <end position="116"/>
    </location>
</feature>
<protein>
    <recommendedName>
        <fullName evidence="10">G-protein coupled receptors family 1 profile domain-containing protein</fullName>
    </recommendedName>
</protein>
<dbReference type="OrthoDB" id="5859769at2759"/>
<organism evidence="8 9">
    <name type="scientific">Caenorhabditis angaria</name>
    <dbReference type="NCBI Taxonomy" id="860376"/>
    <lineage>
        <taxon>Eukaryota</taxon>
        <taxon>Metazoa</taxon>
        <taxon>Ecdysozoa</taxon>
        <taxon>Nematoda</taxon>
        <taxon>Chromadorea</taxon>
        <taxon>Rhabditida</taxon>
        <taxon>Rhabditina</taxon>
        <taxon>Rhabditomorpha</taxon>
        <taxon>Rhabditoidea</taxon>
        <taxon>Rhabditidae</taxon>
        <taxon>Peloderinae</taxon>
        <taxon>Caenorhabditis</taxon>
    </lineage>
</organism>
<dbReference type="PANTHER" id="PTHR22945:SF90">
    <property type="entry name" value="G_PROTEIN_RECEP_F1_2 DOMAIN-CONTAINING PROTEIN"/>
    <property type="match status" value="1"/>
</dbReference>
<feature type="transmembrane region" description="Helical" evidence="7">
    <location>
        <begin position="128"/>
        <end position="148"/>
    </location>
</feature>
<accession>A0A9P1N2V0</accession>
<comment type="caution">
    <text evidence="8">The sequence shown here is derived from an EMBL/GenBank/DDBJ whole genome shotgun (WGS) entry which is preliminary data.</text>
</comment>
<dbReference type="InterPro" id="IPR050920">
    <property type="entry name" value="Nematode_rcpt-like_delta"/>
</dbReference>
<sequence>MFDFLFAFAIVHSTIAIIGMLFNTILIYLAMFKTPQIIRSYATLIINFALTDFFACFFDFFVQQRIIPAGKTLGYVSNGFCKYISPKACYVGYSLMLHFFSHSLWSLLLSFSYRYYILFYPAPRRITLLIIVFLIYQPSLFQWIVLLWSQDDTKDILAVLKVKFPNYTFHEDQMVTGTLDILRFGTMFPILHMTLPVTPVYACILILRNRIIKRLSEQTSSLSQKTKKLHKQLLMALSFQALLPGFFLIAVSSYAVGQLNIYHHPFFEYLTYSSSVFIPFLTPVSSFIFVTPYRQFLTSIFSKDTKVKDTKPQQNNSTSFHTASAVSSKK</sequence>
<keyword evidence="9" id="KW-1185">Reference proteome</keyword>
<keyword evidence="5 7" id="KW-0472">Membrane</keyword>
<evidence type="ECO:0000256" key="1">
    <source>
        <dbReference type="ARBA" id="ARBA00004141"/>
    </source>
</evidence>
<dbReference type="InterPro" id="IPR019421">
    <property type="entry name" value="7TM_GPCR_serpentine_rcpt_Srd"/>
</dbReference>
<dbReference type="GO" id="GO:0016020">
    <property type="term" value="C:membrane"/>
    <property type="evidence" value="ECO:0007669"/>
    <property type="project" value="UniProtKB-SubCell"/>
</dbReference>
<dbReference type="AlphaFoldDB" id="A0A9P1N2V0"/>
<feature type="region of interest" description="Disordered" evidence="6">
    <location>
        <begin position="308"/>
        <end position="330"/>
    </location>
</feature>
<comment type="subcellular location">
    <subcellularLocation>
        <location evidence="1">Membrane</location>
        <topology evidence="1">Multi-pass membrane protein</topology>
    </subcellularLocation>
</comment>
<feature type="transmembrane region" description="Helical" evidence="7">
    <location>
        <begin position="269"/>
        <end position="290"/>
    </location>
</feature>
<gene>
    <name evidence="8" type="ORF">CAMP_LOCUS10501</name>
</gene>
<name>A0A9P1N2V0_9PELO</name>
<dbReference type="PANTHER" id="PTHR22945">
    <property type="entry name" value="SERPENTINE RECEPTOR, CLASS D DELTA"/>
    <property type="match status" value="1"/>
</dbReference>
<keyword evidence="4 7" id="KW-1133">Transmembrane helix</keyword>
<feature type="transmembrane region" description="Helical" evidence="7">
    <location>
        <begin position="233"/>
        <end position="257"/>
    </location>
</feature>